<dbReference type="STRING" id="391937.NA2_05578"/>
<dbReference type="PATRIC" id="fig|391937.3.peg.1146"/>
<name>K2MCA9_9HYPH</name>
<accession>K2MCA9</accession>
<dbReference type="Proteomes" id="UP000006786">
    <property type="component" value="Unassembled WGS sequence"/>
</dbReference>
<comment type="caution">
    <text evidence="1">The sequence shown here is derived from an EMBL/GenBank/DDBJ whole genome shotgun (WGS) entry which is preliminary data.</text>
</comment>
<dbReference type="AlphaFoldDB" id="K2MCA9"/>
<dbReference type="eggNOG" id="ENOG5032H9C">
    <property type="taxonomic scope" value="Bacteria"/>
</dbReference>
<proteinExistence type="predicted"/>
<protein>
    <submittedName>
        <fullName evidence="1">Uncharacterized protein</fullName>
    </submittedName>
</protein>
<sequence>MGESASIALAALRALYEGAPATFDMLALAAGRSEARLRATADREGWRTPEPVAHAADPEARLSLLSDRLIGELEKVSSEGEETGAYDKVSLDALAAMLRMVEKLGEMGRGTQSAREEQMRSDEEMAAALARIDARILELAEDLAGRLATQMGVDKSAEEAGTGD</sequence>
<gene>
    <name evidence="1" type="ORF">NA2_05578</name>
</gene>
<dbReference type="EMBL" id="AMRM01000005">
    <property type="protein sequence ID" value="EKF19786.1"/>
    <property type="molecule type" value="Genomic_DNA"/>
</dbReference>
<evidence type="ECO:0000313" key="1">
    <source>
        <dbReference type="EMBL" id="EKF19786.1"/>
    </source>
</evidence>
<keyword evidence="2" id="KW-1185">Reference proteome</keyword>
<reference evidence="1 2" key="1">
    <citation type="journal article" date="2012" name="J. Bacteriol.">
        <title>Genome Sequence of Nitratireductor pacificus Type Strain pht-3B.</title>
        <authorList>
            <person name="Lai Q."/>
            <person name="Li G."/>
            <person name="Shao Z."/>
        </authorList>
    </citation>
    <scope>NUCLEOTIDE SEQUENCE [LARGE SCALE GENOMIC DNA]</scope>
    <source>
        <strain evidence="2">pht-3B</strain>
    </source>
</reference>
<organism evidence="1 2">
    <name type="scientific">Nitratireductor pacificus pht-3B</name>
    <dbReference type="NCBI Taxonomy" id="391937"/>
    <lineage>
        <taxon>Bacteria</taxon>
        <taxon>Pseudomonadati</taxon>
        <taxon>Pseudomonadota</taxon>
        <taxon>Alphaproteobacteria</taxon>
        <taxon>Hyphomicrobiales</taxon>
        <taxon>Phyllobacteriaceae</taxon>
        <taxon>Nitratireductor</taxon>
    </lineage>
</organism>
<evidence type="ECO:0000313" key="2">
    <source>
        <dbReference type="Proteomes" id="UP000006786"/>
    </source>
</evidence>
<dbReference type="RefSeq" id="WP_008595152.1">
    <property type="nucleotide sequence ID" value="NZ_AMRM01000005.1"/>
</dbReference>